<dbReference type="Pfam" id="PF11721">
    <property type="entry name" value="Malectin"/>
    <property type="match status" value="1"/>
</dbReference>
<proteinExistence type="predicted"/>
<keyword evidence="6" id="KW-0675">Receptor</keyword>
<dbReference type="GO" id="GO:0016301">
    <property type="term" value="F:kinase activity"/>
    <property type="evidence" value="ECO:0007669"/>
    <property type="project" value="UniProtKB-KW"/>
</dbReference>
<dbReference type="Gene3D" id="3.80.10.10">
    <property type="entry name" value="Ribonuclease Inhibitor"/>
    <property type="match status" value="1"/>
</dbReference>
<evidence type="ECO:0000313" key="7">
    <source>
        <dbReference type="Proteomes" id="UP001179952"/>
    </source>
</evidence>
<dbReference type="Proteomes" id="UP001179952">
    <property type="component" value="Unassembled WGS sequence"/>
</dbReference>
<organism evidence="6 7">
    <name type="scientific">Acorus gramineus</name>
    <name type="common">Dwarf sweet flag</name>
    <dbReference type="NCBI Taxonomy" id="55184"/>
    <lineage>
        <taxon>Eukaryota</taxon>
        <taxon>Viridiplantae</taxon>
        <taxon>Streptophyta</taxon>
        <taxon>Embryophyta</taxon>
        <taxon>Tracheophyta</taxon>
        <taxon>Spermatophyta</taxon>
        <taxon>Magnoliopsida</taxon>
        <taxon>Liliopsida</taxon>
        <taxon>Acoraceae</taxon>
        <taxon>Acorus</taxon>
    </lineage>
</organism>
<evidence type="ECO:0000259" key="5">
    <source>
        <dbReference type="Pfam" id="PF11721"/>
    </source>
</evidence>
<name>A0AAV9BD50_ACOGR</name>
<reference evidence="6" key="2">
    <citation type="submission" date="2023-06" db="EMBL/GenBank/DDBJ databases">
        <authorList>
            <person name="Ma L."/>
            <person name="Liu K.-W."/>
            <person name="Li Z."/>
            <person name="Hsiao Y.-Y."/>
            <person name="Qi Y."/>
            <person name="Fu T."/>
            <person name="Tang G."/>
            <person name="Zhang D."/>
            <person name="Sun W.-H."/>
            <person name="Liu D.-K."/>
            <person name="Li Y."/>
            <person name="Chen G.-Z."/>
            <person name="Liu X.-D."/>
            <person name="Liao X.-Y."/>
            <person name="Jiang Y.-T."/>
            <person name="Yu X."/>
            <person name="Hao Y."/>
            <person name="Huang J."/>
            <person name="Zhao X.-W."/>
            <person name="Ke S."/>
            <person name="Chen Y.-Y."/>
            <person name="Wu W.-L."/>
            <person name="Hsu J.-L."/>
            <person name="Lin Y.-F."/>
            <person name="Huang M.-D."/>
            <person name="Li C.-Y."/>
            <person name="Huang L."/>
            <person name="Wang Z.-W."/>
            <person name="Zhao X."/>
            <person name="Zhong W.-Y."/>
            <person name="Peng D.-H."/>
            <person name="Ahmad S."/>
            <person name="Lan S."/>
            <person name="Zhang J.-S."/>
            <person name="Tsai W.-C."/>
            <person name="Van De Peer Y."/>
            <person name="Liu Z.-J."/>
        </authorList>
    </citation>
    <scope>NUCLEOTIDE SEQUENCE</scope>
    <source>
        <strain evidence="6">SCP</strain>
        <tissue evidence="6">Leaves</tissue>
    </source>
</reference>
<keyword evidence="3" id="KW-0677">Repeat</keyword>
<evidence type="ECO:0000256" key="2">
    <source>
        <dbReference type="ARBA" id="ARBA00022729"/>
    </source>
</evidence>
<dbReference type="InterPro" id="IPR021720">
    <property type="entry name" value="Malectin_dom"/>
</dbReference>
<keyword evidence="7" id="KW-1185">Reference proteome</keyword>
<keyword evidence="6" id="KW-0808">Transferase</keyword>
<reference evidence="6" key="1">
    <citation type="journal article" date="2023" name="Nat. Commun.">
        <title>Diploid and tetraploid genomes of Acorus and the evolution of monocots.</title>
        <authorList>
            <person name="Ma L."/>
            <person name="Liu K.W."/>
            <person name="Li Z."/>
            <person name="Hsiao Y.Y."/>
            <person name="Qi Y."/>
            <person name="Fu T."/>
            <person name="Tang G.D."/>
            <person name="Zhang D."/>
            <person name="Sun W.H."/>
            <person name="Liu D.K."/>
            <person name="Li Y."/>
            <person name="Chen G.Z."/>
            <person name="Liu X.D."/>
            <person name="Liao X.Y."/>
            <person name="Jiang Y.T."/>
            <person name="Yu X."/>
            <person name="Hao Y."/>
            <person name="Huang J."/>
            <person name="Zhao X.W."/>
            <person name="Ke S."/>
            <person name="Chen Y.Y."/>
            <person name="Wu W.L."/>
            <person name="Hsu J.L."/>
            <person name="Lin Y.F."/>
            <person name="Huang M.D."/>
            <person name="Li C.Y."/>
            <person name="Huang L."/>
            <person name="Wang Z.W."/>
            <person name="Zhao X."/>
            <person name="Zhong W.Y."/>
            <person name="Peng D.H."/>
            <person name="Ahmad S."/>
            <person name="Lan S."/>
            <person name="Zhang J.S."/>
            <person name="Tsai W.C."/>
            <person name="Van de Peer Y."/>
            <person name="Liu Z.J."/>
        </authorList>
    </citation>
    <scope>NUCLEOTIDE SEQUENCE</scope>
    <source>
        <strain evidence="6">SCP</strain>
    </source>
</reference>
<evidence type="ECO:0000256" key="1">
    <source>
        <dbReference type="ARBA" id="ARBA00022614"/>
    </source>
</evidence>
<dbReference type="Pfam" id="PF13855">
    <property type="entry name" value="LRR_8"/>
    <property type="match status" value="1"/>
</dbReference>
<feature type="domain" description="Malectin" evidence="5">
    <location>
        <begin position="165"/>
        <end position="291"/>
    </location>
</feature>
<dbReference type="InterPro" id="IPR032675">
    <property type="entry name" value="LRR_dom_sf"/>
</dbReference>
<evidence type="ECO:0000313" key="6">
    <source>
        <dbReference type="EMBL" id="KAK1274678.1"/>
    </source>
</evidence>
<protein>
    <submittedName>
        <fullName evidence="6">LRR receptor-like serine/threonine-protein kinase</fullName>
    </submittedName>
</protein>
<accession>A0AAV9BD50</accession>
<gene>
    <name evidence="6" type="ORF">QJS04_geneDACA012836</name>
</gene>
<comment type="caution">
    <text evidence="6">The sequence shown here is derived from an EMBL/GenBank/DDBJ whole genome shotgun (WGS) entry which is preliminary data.</text>
</comment>
<dbReference type="Gene3D" id="2.60.120.430">
    <property type="entry name" value="Galactose-binding lectin"/>
    <property type="match status" value="1"/>
</dbReference>
<keyword evidence="2" id="KW-0732">Signal</keyword>
<keyword evidence="1" id="KW-0433">Leucine-rich repeat</keyword>
<dbReference type="EMBL" id="JAUJYN010000003">
    <property type="protein sequence ID" value="KAK1274678.1"/>
    <property type="molecule type" value="Genomic_DNA"/>
</dbReference>
<dbReference type="AlphaFoldDB" id="A0AAV9BD50"/>
<keyword evidence="4" id="KW-0325">Glycoprotein</keyword>
<sequence>MVGPIPSTLSSLKNLIEIRISDMNGSMNVFPDLSQMVKMKILILRNCNISGELPDFLAQMTNLKVLDLSFNGLTGKIPKSFESLAKTKFIYLTSNSLSGTVPDWMLKKGKNIDLSYNNFTWLYTGSTSCQQGAVNLLGSSYITNSNSHEVVPCLTSSPCHGKNYYLHINCGGEEEKINHTRYVQDDDPGNARRYFESSNGGNWAFSSTGDFMDNDLDNEIYITRNKSTLSMPDAELYMQARISPISLTYYGLCLGYGNYTVNLHFAEIIITNDDSFSSLGKRIFDVYIQVNSQIIFILLHELEDFSIYGNFSVGETCSERLQHQR</sequence>
<dbReference type="SUPFAM" id="SSF52058">
    <property type="entry name" value="L domain-like"/>
    <property type="match status" value="1"/>
</dbReference>
<evidence type="ECO:0000256" key="3">
    <source>
        <dbReference type="ARBA" id="ARBA00022737"/>
    </source>
</evidence>
<dbReference type="FunFam" id="3.80.10.10:FF:000041">
    <property type="entry name" value="LRR receptor-like serine/threonine-protein kinase ERECTA"/>
    <property type="match status" value="1"/>
</dbReference>
<keyword evidence="6" id="KW-0418">Kinase</keyword>
<dbReference type="PANTHER" id="PTHR34081:SF1">
    <property type="entry name" value="MALECTIN, LEUCINE-RICH REPEAT DOMAIN, L DOMAIN-LIKE PROTEIN-RELATED"/>
    <property type="match status" value="1"/>
</dbReference>
<dbReference type="InterPro" id="IPR001611">
    <property type="entry name" value="Leu-rich_rpt"/>
</dbReference>
<evidence type="ECO:0000256" key="4">
    <source>
        <dbReference type="ARBA" id="ARBA00023180"/>
    </source>
</evidence>
<dbReference type="PANTHER" id="PTHR34081">
    <property type="entry name" value="MALECTIN DOMAIN-CONTAINING PROTEIN"/>
    <property type="match status" value="1"/>
</dbReference>